<dbReference type="AlphaFoldDB" id="A0AAN6N0G6"/>
<proteinExistence type="predicted"/>
<dbReference type="EMBL" id="MU853869">
    <property type="protein sequence ID" value="KAK3936886.1"/>
    <property type="molecule type" value="Genomic_DNA"/>
</dbReference>
<sequence length="267" mass="30589">MSRLPIVEDALEGAPGTPLDDFKHPKLRRFPRHRQINWLEYLGHGEEGIVFKATIGGGNPVAVKVFWSTQRPALQQTYNGGVKQPEWPFEEECRTVALIEKMKWAMQYPIHLDRKPETRHDAFKLLLAFGDERRHQSTEQDNLDNKAPPPPFPPITACHGWMTVRRDDLPQIDPLVWKEIDEQLDWHWAITSRIRIAAGQAHLDFFYATSSSLEAYGGRLVDFADVCSPFTRGWAPPFASRDARKWFSTLESAHPAIRKNTIIASQV</sequence>
<evidence type="ECO:0000313" key="1">
    <source>
        <dbReference type="EMBL" id="KAK3936886.1"/>
    </source>
</evidence>
<organism evidence="1 2">
    <name type="scientific">Diplogelasinospora grovesii</name>
    <dbReference type="NCBI Taxonomy" id="303347"/>
    <lineage>
        <taxon>Eukaryota</taxon>
        <taxon>Fungi</taxon>
        <taxon>Dikarya</taxon>
        <taxon>Ascomycota</taxon>
        <taxon>Pezizomycotina</taxon>
        <taxon>Sordariomycetes</taxon>
        <taxon>Sordariomycetidae</taxon>
        <taxon>Sordariales</taxon>
        <taxon>Diplogelasinosporaceae</taxon>
        <taxon>Diplogelasinospora</taxon>
    </lineage>
</organism>
<name>A0AAN6N0G6_9PEZI</name>
<dbReference type="SUPFAM" id="SSF56112">
    <property type="entry name" value="Protein kinase-like (PK-like)"/>
    <property type="match status" value="1"/>
</dbReference>
<gene>
    <name evidence="1" type="ORF">QBC46DRAFT_366585</name>
</gene>
<dbReference type="InterPro" id="IPR011009">
    <property type="entry name" value="Kinase-like_dom_sf"/>
</dbReference>
<protein>
    <submittedName>
        <fullName evidence="1">Uncharacterized protein</fullName>
    </submittedName>
</protein>
<dbReference type="Pfam" id="PF13095">
    <property type="entry name" value="FTA2"/>
    <property type="match status" value="1"/>
</dbReference>
<keyword evidence="2" id="KW-1185">Reference proteome</keyword>
<comment type="caution">
    <text evidence="1">The sequence shown here is derived from an EMBL/GenBank/DDBJ whole genome shotgun (WGS) entry which is preliminary data.</text>
</comment>
<dbReference type="InterPro" id="IPR025213">
    <property type="entry name" value="Sim4_Fta2"/>
</dbReference>
<reference evidence="2" key="1">
    <citation type="journal article" date="2023" name="Mol. Phylogenet. Evol.">
        <title>Genome-scale phylogeny and comparative genomics of the fungal order Sordariales.</title>
        <authorList>
            <person name="Hensen N."/>
            <person name="Bonometti L."/>
            <person name="Westerberg I."/>
            <person name="Brannstrom I.O."/>
            <person name="Guillou S."/>
            <person name="Cros-Aarteil S."/>
            <person name="Calhoun S."/>
            <person name="Haridas S."/>
            <person name="Kuo A."/>
            <person name="Mondo S."/>
            <person name="Pangilinan J."/>
            <person name="Riley R."/>
            <person name="LaButti K."/>
            <person name="Andreopoulos B."/>
            <person name="Lipzen A."/>
            <person name="Chen C."/>
            <person name="Yan M."/>
            <person name="Daum C."/>
            <person name="Ng V."/>
            <person name="Clum A."/>
            <person name="Steindorff A."/>
            <person name="Ohm R.A."/>
            <person name="Martin F."/>
            <person name="Silar P."/>
            <person name="Natvig D.O."/>
            <person name="Lalanne C."/>
            <person name="Gautier V."/>
            <person name="Ament-Velasquez S.L."/>
            <person name="Kruys A."/>
            <person name="Hutchinson M.I."/>
            <person name="Powell A.J."/>
            <person name="Barry K."/>
            <person name="Miller A.N."/>
            <person name="Grigoriev I.V."/>
            <person name="Debuchy R."/>
            <person name="Gladieux P."/>
            <person name="Hiltunen Thoren M."/>
            <person name="Johannesson H."/>
        </authorList>
    </citation>
    <scope>NUCLEOTIDE SEQUENCE [LARGE SCALE GENOMIC DNA]</scope>
    <source>
        <strain evidence="2">CBS 340.73</strain>
    </source>
</reference>
<accession>A0AAN6N0G6</accession>
<evidence type="ECO:0000313" key="2">
    <source>
        <dbReference type="Proteomes" id="UP001303473"/>
    </source>
</evidence>
<dbReference type="Proteomes" id="UP001303473">
    <property type="component" value="Unassembled WGS sequence"/>
</dbReference>